<evidence type="ECO:0000313" key="4">
    <source>
        <dbReference type="Proteomes" id="UP000013307"/>
    </source>
</evidence>
<dbReference type="RefSeq" id="WP_015590441.1">
    <property type="nucleotide sequence ID" value="NC_021169.1"/>
</dbReference>
<organism evidence="3 4">
    <name type="scientific">Archaeoglobus sulfaticallidus PM70-1</name>
    <dbReference type="NCBI Taxonomy" id="387631"/>
    <lineage>
        <taxon>Archaea</taxon>
        <taxon>Methanobacteriati</taxon>
        <taxon>Methanobacteriota</taxon>
        <taxon>Archaeoglobi</taxon>
        <taxon>Archaeoglobales</taxon>
        <taxon>Archaeoglobaceae</taxon>
        <taxon>Archaeoglobus</taxon>
    </lineage>
</organism>
<dbReference type="PANTHER" id="PTHR42856">
    <property type="entry name" value="ACYL-COENZYME A THIOESTERASE PAAI"/>
    <property type="match status" value="1"/>
</dbReference>
<evidence type="ECO:0000313" key="3">
    <source>
        <dbReference type="EMBL" id="AGK60843.1"/>
    </source>
</evidence>
<dbReference type="SUPFAM" id="SSF54637">
    <property type="entry name" value="Thioesterase/thiol ester dehydrase-isomerase"/>
    <property type="match status" value="1"/>
</dbReference>
<dbReference type="HOGENOM" id="CLU_089876_11_2_2"/>
<dbReference type="AlphaFoldDB" id="N0BCV1"/>
<protein>
    <recommendedName>
        <fullName evidence="2">Thioesterase domain-containing protein</fullName>
    </recommendedName>
</protein>
<dbReference type="Proteomes" id="UP000013307">
    <property type="component" value="Chromosome"/>
</dbReference>
<dbReference type="InterPro" id="IPR029069">
    <property type="entry name" value="HotDog_dom_sf"/>
</dbReference>
<keyword evidence="4" id="KW-1185">Reference proteome</keyword>
<sequence length="130" mass="14420">MNLFDELSKDKFREFLGVEILEISEGYAKVRGVVKEGYLNFHGTAHGSYLMSLADFAFAIAANSDNIRRAAISIKIDFYKPAYEGDELTAEARVVHGGKRIVFCELKVMRGNDIVAKGEAIAYGKGDKIH</sequence>
<dbReference type="EMBL" id="CP005290">
    <property type="protein sequence ID" value="AGK60843.1"/>
    <property type="molecule type" value="Genomic_DNA"/>
</dbReference>
<dbReference type="InterPro" id="IPR052723">
    <property type="entry name" value="Acyl-CoA_thioesterase_PaaI"/>
</dbReference>
<dbReference type="OrthoDB" id="24516at2157"/>
<proteinExistence type="predicted"/>
<gene>
    <name evidence="3" type="ORF">Asulf_00834</name>
</gene>
<dbReference type="STRING" id="387631.Asulf_00834"/>
<dbReference type="InterPro" id="IPR003736">
    <property type="entry name" value="PAAI_dom"/>
</dbReference>
<dbReference type="Gene3D" id="3.10.129.10">
    <property type="entry name" value="Hotdog Thioesterase"/>
    <property type="match status" value="1"/>
</dbReference>
<dbReference type="KEGG" id="ast:Asulf_00834"/>
<evidence type="ECO:0000256" key="1">
    <source>
        <dbReference type="ARBA" id="ARBA00022801"/>
    </source>
</evidence>
<reference evidence="3 4" key="1">
    <citation type="journal article" date="2013" name="Genome Announc.">
        <title>Complete Genome Sequence of the Thermophilic and Facultatively Chemolithoautotrophic Sulfate Reducer Archaeoglobus sulfaticallidus Strain PM70-1T.</title>
        <authorList>
            <person name="Stokke R."/>
            <person name="Hocking W.P."/>
            <person name="Steinsbu B.O."/>
            <person name="Steen I.H."/>
        </authorList>
    </citation>
    <scope>NUCLEOTIDE SEQUENCE [LARGE SCALE GENOMIC DNA]</scope>
    <source>
        <strain evidence="3">PM70-1</strain>
    </source>
</reference>
<dbReference type="PANTHER" id="PTHR42856:SF1">
    <property type="entry name" value="ACYL-COENZYME A THIOESTERASE PAAI"/>
    <property type="match status" value="1"/>
</dbReference>
<keyword evidence="1" id="KW-0378">Hydrolase</keyword>
<dbReference type="GeneID" id="15392475"/>
<dbReference type="NCBIfam" id="TIGR00369">
    <property type="entry name" value="unchar_dom_1"/>
    <property type="match status" value="1"/>
</dbReference>
<dbReference type="Pfam" id="PF03061">
    <property type="entry name" value="4HBT"/>
    <property type="match status" value="1"/>
</dbReference>
<dbReference type="GO" id="GO:0016289">
    <property type="term" value="F:acyl-CoA hydrolase activity"/>
    <property type="evidence" value="ECO:0007669"/>
    <property type="project" value="TreeGrafter"/>
</dbReference>
<accession>N0BCV1</accession>
<dbReference type="eggNOG" id="arCOG00777">
    <property type="taxonomic scope" value="Archaea"/>
</dbReference>
<dbReference type="CDD" id="cd03443">
    <property type="entry name" value="PaaI_thioesterase"/>
    <property type="match status" value="1"/>
</dbReference>
<feature type="domain" description="Thioesterase" evidence="2">
    <location>
        <begin position="42"/>
        <end position="115"/>
    </location>
</feature>
<name>N0BCV1_9EURY</name>
<evidence type="ECO:0000259" key="2">
    <source>
        <dbReference type="Pfam" id="PF03061"/>
    </source>
</evidence>
<dbReference type="InterPro" id="IPR006683">
    <property type="entry name" value="Thioestr_dom"/>
</dbReference>